<dbReference type="EMBL" id="CAWUPB010001173">
    <property type="protein sequence ID" value="CAK7346396.1"/>
    <property type="molecule type" value="Genomic_DNA"/>
</dbReference>
<keyword evidence="10" id="KW-1185">Reference proteome</keyword>
<feature type="domain" description="Cupin type-1" evidence="8">
    <location>
        <begin position="47"/>
        <end position="256"/>
    </location>
</feature>
<protein>
    <recommendedName>
        <fullName evidence="8">Cupin type-1 domain-containing protein</fullName>
    </recommendedName>
</protein>
<sequence length="487" mass="54422">MLLCVLKDLFVLFPEAERHLPNLALRGRRADRPCPQQGQSQCQLDRLNALKPDNRIKSEAGVTESWDPNHDQFQCAGVAILRRTIEPNGLLLPSYSNAPQLIYIVQGRGMTGTLMPGCPETFQESQGQGSGRSQDQHQKVHPFREGDVIALPAGVAHWCYNDGNENVIAVTLIDVGNSANQLDALNPRNFYLAGNPEEEFQEVQAGQQPRQGGEQQTGREEESSRRHGQDQCNNIFCGMDTRFLAETFNINEQLATKLQSDSDKRGNIVNVKGGLQFVRPPSLRQEEQEQRRCGERGRCNGLEETMCTMRIRENIGDPSRADVFNPEAGRISTVNSHNLPILQYVQLSAERGVLYNEAMMVPHWNLNAHSIIYAIRGQARIQVVDHSGRTLFDGEMREGQVLTVPQNFAVVKRAEQQRFEWVSFKTNDNAMTSTLAGGTSAIRGMPAQVLANAFRISVEEAKRIKFQRQETILSSPRSSRSGSRAEA</sequence>
<evidence type="ECO:0000256" key="2">
    <source>
        <dbReference type="ARBA" id="ARBA00022729"/>
    </source>
</evidence>
<evidence type="ECO:0000256" key="3">
    <source>
        <dbReference type="ARBA" id="ARBA00022761"/>
    </source>
</evidence>
<dbReference type="Pfam" id="PF00190">
    <property type="entry name" value="Cupin_1"/>
    <property type="match status" value="2"/>
</dbReference>
<feature type="compositionally biased region" description="Low complexity" evidence="7">
    <location>
        <begin position="123"/>
        <end position="133"/>
    </location>
</feature>
<dbReference type="Gene3D" id="2.60.120.10">
    <property type="entry name" value="Jelly Rolls"/>
    <property type="match status" value="2"/>
</dbReference>
<evidence type="ECO:0000256" key="7">
    <source>
        <dbReference type="SAM" id="MobiDB-lite"/>
    </source>
</evidence>
<dbReference type="AlphaFoldDB" id="A0AAV1S7A2"/>
<proteinExistence type="inferred from homology"/>
<evidence type="ECO:0000256" key="1">
    <source>
        <dbReference type="ARBA" id="ARBA00007178"/>
    </source>
</evidence>
<evidence type="ECO:0000256" key="6">
    <source>
        <dbReference type="RuleBase" id="RU003681"/>
    </source>
</evidence>
<evidence type="ECO:0000313" key="9">
    <source>
        <dbReference type="EMBL" id="CAK7346396.1"/>
    </source>
</evidence>
<dbReference type="SMART" id="SM00835">
    <property type="entry name" value="Cupin_1"/>
    <property type="match status" value="2"/>
</dbReference>
<reference evidence="9 10" key="1">
    <citation type="submission" date="2024-01" db="EMBL/GenBank/DDBJ databases">
        <authorList>
            <person name="Waweru B."/>
        </authorList>
    </citation>
    <scope>NUCLEOTIDE SEQUENCE [LARGE SCALE GENOMIC DNA]</scope>
</reference>
<gene>
    <name evidence="9" type="ORF">DCAF_LOCUS19072</name>
</gene>
<dbReference type="InterPro" id="IPR022379">
    <property type="entry name" value="11S_seedstore_CS"/>
</dbReference>
<dbReference type="PANTHER" id="PTHR31189">
    <property type="entry name" value="OS03G0336100 PROTEIN-RELATED"/>
    <property type="match status" value="1"/>
</dbReference>
<feature type="region of interest" description="Disordered" evidence="7">
    <location>
        <begin position="200"/>
        <end position="231"/>
    </location>
</feature>
<evidence type="ECO:0000256" key="5">
    <source>
        <dbReference type="ARBA" id="ARBA00023157"/>
    </source>
</evidence>
<dbReference type="GO" id="GO:0045735">
    <property type="term" value="F:nutrient reservoir activity"/>
    <property type="evidence" value="ECO:0007669"/>
    <property type="project" value="UniProtKB-KW"/>
</dbReference>
<dbReference type="InterPro" id="IPR014710">
    <property type="entry name" value="RmlC-like_jellyroll"/>
</dbReference>
<dbReference type="InterPro" id="IPR006044">
    <property type="entry name" value="11S_seedstore_pln"/>
</dbReference>
<dbReference type="InterPro" id="IPR011051">
    <property type="entry name" value="RmlC_Cupin_sf"/>
</dbReference>
<dbReference type="Proteomes" id="UP001314170">
    <property type="component" value="Unassembled WGS sequence"/>
</dbReference>
<dbReference type="PROSITE" id="PS00305">
    <property type="entry name" value="11S_SEED_STORAGE"/>
    <property type="match status" value="1"/>
</dbReference>
<feature type="region of interest" description="Disordered" evidence="7">
    <location>
        <begin position="121"/>
        <end position="140"/>
    </location>
</feature>
<dbReference type="CDD" id="cd02242">
    <property type="entry name" value="cupin_11S_legumin_N"/>
    <property type="match status" value="1"/>
</dbReference>
<keyword evidence="3 6" id="KW-0758">Storage protein</keyword>
<name>A0AAV1S7A2_9ROSI</name>
<comment type="subunit">
    <text evidence="6">Hexamer; each subunit is composed of an acidic and a basic chain derived from a single precursor and linked by a disulfide bond.</text>
</comment>
<evidence type="ECO:0000313" key="10">
    <source>
        <dbReference type="Proteomes" id="UP001314170"/>
    </source>
</evidence>
<keyword evidence="5 6" id="KW-1015">Disulfide bond</keyword>
<feature type="compositionally biased region" description="Basic and acidic residues" evidence="7">
    <location>
        <begin position="217"/>
        <end position="229"/>
    </location>
</feature>
<dbReference type="InterPro" id="IPR050253">
    <property type="entry name" value="Seed_Storage-Functional"/>
</dbReference>
<comment type="function">
    <text evidence="6">Seed storage protein.</text>
</comment>
<dbReference type="FunFam" id="2.60.120.10:FF:000073">
    <property type="entry name" value="Glycinin G1"/>
    <property type="match status" value="1"/>
</dbReference>
<dbReference type="InterPro" id="IPR006045">
    <property type="entry name" value="Cupin_1"/>
</dbReference>
<evidence type="ECO:0000259" key="8">
    <source>
        <dbReference type="SMART" id="SM00835"/>
    </source>
</evidence>
<dbReference type="SUPFAM" id="SSF51182">
    <property type="entry name" value="RmlC-like cupins"/>
    <property type="match status" value="1"/>
</dbReference>
<organism evidence="9 10">
    <name type="scientific">Dovyalis caffra</name>
    <dbReference type="NCBI Taxonomy" id="77055"/>
    <lineage>
        <taxon>Eukaryota</taxon>
        <taxon>Viridiplantae</taxon>
        <taxon>Streptophyta</taxon>
        <taxon>Embryophyta</taxon>
        <taxon>Tracheophyta</taxon>
        <taxon>Spermatophyta</taxon>
        <taxon>Magnoliopsida</taxon>
        <taxon>eudicotyledons</taxon>
        <taxon>Gunneridae</taxon>
        <taxon>Pentapetalae</taxon>
        <taxon>rosids</taxon>
        <taxon>fabids</taxon>
        <taxon>Malpighiales</taxon>
        <taxon>Salicaceae</taxon>
        <taxon>Flacourtieae</taxon>
        <taxon>Dovyalis</taxon>
    </lineage>
</organism>
<keyword evidence="4 6" id="KW-0708">Seed storage protein</keyword>
<accession>A0AAV1S7A2</accession>
<comment type="similarity">
    <text evidence="1 6">Belongs to the 11S seed storage protein (globulins) family.</text>
</comment>
<dbReference type="CDD" id="cd02243">
    <property type="entry name" value="cupin_11S_legumin_C"/>
    <property type="match status" value="1"/>
</dbReference>
<feature type="compositionally biased region" description="Low complexity" evidence="7">
    <location>
        <begin position="204"/>
        <end position="216"/>
    </location>
</feature>
<dbReference type="PANTHER" id="PTHR31189:SF35">
    <property type="entry name" value="12S SEED STORAGE PROTEIN CRB"/>
    <property type="match status" value="1"/>
</dbReference>
<dbReference type="GO" id="GO:0048316">
    <property type="term" value="P:seed development"/>
    <property type="evidence" value="ECO:0007669"/>
    <property type="project" value="UniProtKB-ARBA"/>
</dbReference>
<comment type="caution">
    <text evidence="9">The sequence shown here is derived from an EMBL/GenBank/DDBJ whole genome shotgun (WGS) entry which is preliminary data.</text>
</comment>
<evidence type="ECO:0000256" key="4">
    <source>
        <dbReference type="ARBA" id="ARBA00023129"/>
    </source>
</evidence>
<dbReference type="PRINTS" id="PR00439">
    <property type="entry name" value="11SGLOBULIN"/>
</dbReference>
<keyword evidence="2" id="KW-0732">Signal</keyword>
<dbReference type="FunFam" id="2.60.120.10:FF:000124">
    <property type="entry name" value="Glycinin G5"/>
    <property type="match status" value="1"/>
</dbReference>
<feature type="domain" description="Cupin type-1" evidence="8">
    <location>
        <begin position="313"/>
        <end position="462"/>
    </location>
</feature>